<dbReference type="PANTHER" id="PTHR42780:SF1">
    <property type="entry name" value="ISOLEUCINE--TRNA LIGASE, CYTOPLASMIC"/>
    <property type="match status" value="1"/>
</dbReference>
<dbReference type="SUPFAM" id="SSF52374">
    <property type="entry name" value="Nucleotidylyl transferase"/>
    <property type="match status" value="1"/>
</dbReference>
<keyword evidence="2 12" id="KW-0436">Ligase</keyword>
<keyword evidence="3" id="KW-0547">Nucleotide-binding</keyword>
<dbReference type="AlphaFoldDB" id="A0A537J912"/>
<dbReference type="InterPro" id="IPR009080">
    <property type="entry name" value="tRNAsynth_Ia_anticodon-bd"/>
</dbReference>
<evidence type="ECO:0000256" key="8">
    <source>
        <dbReference type="ARBA" id="ARBA00048359"/>
    </source>
</evidence>
<dbReference type="SUPFAM" id="SSF47323">
    <property type="entry name" value="Anticodon-binding domain of a subclass of class I aminoacyl-tRNA synthetases"/>
    <property type="match status" value="1"/>
</dbReference>
<dbReference type="NCBIfam" id="TIGR00392">
    <property type="entry name" value="ileS"/>
    <property type="match status" value="1"/>
</dbReference>
<dbReference type="GO" id="GO:0002161">
    <property type="term" value="F:aminoacyl-tRNA deacylase activity"/>
    <property type="evidence" value="ECO:0007669"/>
    <property type="project" value="InterPro"/>
</dbReference>
<feature type="domain" description="Aminoacyl-tRNA synthetase class Ia" evidence="10">
    <location>
        <begin position="19"/>
        <end position="626"/>
    </location>
</feature>
<protein>
    <recommendedName>
        <fullName evidence="1 9">Isoleucine--tRNA ligase</fullName>
        <ecNumber evidence="1 9">6.1.1.5</ecNumber>
    </recommendedName>
</protein>
<dbReference type="GO" id="GO:0005524">
    <property type="term" value="F:ATP binding"/>
    <property type="evidence" value="ECO:0007669"/>
    <property type="project" value="UniProtKB-KW"/>
</dbReference>
<dbReference type="PRINTS" id="PR00984">
    <property type="entry name" value="TRNASYNTHILE"/>
</dbReference>
<dbReference type="Proteomes" id="UP000318093">
    <property type="component" value="Unassembled WGS sequence"/>
</dbReference>
<evidence type="ECO:0000256" key="2">
    <source>
        <dbReference type="ARBA" id="ARBA00022598"/>
    </source>
</evidence>
<keyword evidence="4" id="KW-0067">ATP-binding</keyword>
<dbReference type="InterPro" id="IPR023586">
    <property type="entry name" value="Ile-tRNA-ligase_type2"/>
</dbReference>
<dbReference type="CDD" id="cd07961">
    <property type="entry name" value="Anticodon_Ia_Ile_ABEc"/>
    <property type="match status" value="1"/>
</dbReference>
<proteinExistence type="predicted"/>
<comment type="function">
    <text evidence="7">Catalyzes the attachment of isoleucine to tRNA(Ile). As IleRS can inadvertently accommodate and process structurally similar amino acids such as valine, to avoid such errors it has two additional distinct tRNA(Ile)-dependent editing activities. One activity is designated as 'pretransfer' editing and involves the hydrolysis of activated Val-AMP. The other activity is designated 'posttransfer' editing and involves deacylation of mischarged Val-tRNA(Ile).</text>
</comment>
<dbReference type="EC" id="6.1.1.5" evidence="1 9"/>
<gene>
    <name evidence="12" type="ORF">E6H03_09130</name>
</gene>
<dbReference type="InterPro" id="IPR002300">
    <property type="entry name" value="aa-tRNA-synth_Ia"/>
</dbReference>
<keyword evidence="5" id="KW-0648">Protein biosynthesis</keyword>
<dbReference type="InterPro" id="IPR013155">
    <property type="entry name" value="M/V/L/I-tRNA-synth_anticd-bd"/>
</dbReference>
<dbReference type="InterPro" id="IPR002301">
    <property type="entry name" value="Ile-tRNA-ligase"/>
</dbReference>
<dbReference type="Gene3D" id="3.90.740.10">
    <property type="entry name" value="Valyl/Leucyl/Isoleucyl-tRNA synthetase, editing domain"/>
    <property type="match status" value="1"/>
</dbReference>
<dbReference type="GO" id="GO:0006428">
    <property type="term" value="P:isoleucyl-tRNA aminoacylation"/>
    <property type="evidence" value="ECO:0007669"/>
    <property type="project" value="UniProtKB-UniRule"/>
</dbReference>
<sequence>MPFQPVETRLDFAAQEQALLDWWRARGLLAKYLSRNASAPTRWSFLDGPITANNPMGVHHAGGRTYKGLFCRYHTMLGHRQRYQNGFDSQGLWVEVEVEKELGFKSKRDIEKFGIAAFVERCKARVLHYAGVQTQQSLRLGYWMDWDHSYYTMSDENNYCIWLILKRCSERGLLYKGHDVMRWCPRCSTGLSEHEIVTEGYVEVTHPGLTVRLPLRDHPGAYLLVWTTTPWTLTSNVAVAVNPALTYVRVEQGRDTYYLVRDRLEMLRGGYRVREELPGSALVGWVYTGPFDDLPAQRGVEHRVVPWRDVSAAEGTGLVHIAPGSGAEDFALGRDLGLPVLAPIDEFGIFAEPYGWLAGRHVYEVGAPIRDDLEKRGLLYRAEEYTHRYPVCWRCGSELVFRLVDEWFIAMDPLRAPIMAVTEKIRWMPEFGLERELDWLKNMHDWMISKKRYWGLALPIWECRACRSFEVIGSEDELRERAVEGWDQFAGHTPHRPWIDAVKIRCPRCGGPVSRILDVGNPWLDAGIVPYSTMGYRRDRAAWREWFPADFITEAFPGQYRNWFYSMLVMSKVLENREPFRTCLGHAMVRDEQGREMHKSWGNMIEFNEAAEKMGSDVLRWLYAVQNPAMNLNFGYGPADDVRRRFILPLWNIYAFFVTYAALDGFTPEPLRDQQVALGVLRGQPSVLDRWIRALLHRLIRTVREGLDRYDVPAAARAIERFVEDLSLWYVRRGRRRYWKSERDADKQAANQTLYEVLAALSCLLAPFVPFLAEAMYQNLVRSIDTRSPESVHLCAVPAADPAADDPELIEATERTRQLVSIGRSARNAAKVRVRQPLASAIIVDRSGVLQRDPELAEHLRDELNVKALRFAESYRTLGRLEVRPRFDLLGPKFGGRITEIVEALRDRGEAIVEGTPEREPFRLALARGDEIVLERAEVEVRVHWHPGLVGAGETGAWVVLDATLTGDLVREGMARELVHQIQQLRKEAGFQIADRITLYYEGDSALAEVLRTHGDYVLREVLGEEARAGLPPAGAPVHRKALRLDGRELTVGIAQTA</sequence>
<comment type="catalytic activity">
    <reaction evidence="8">
        <text>tRNA(Ile) + L-isoleucine + ATP = L-isoleucyl-tRNA(Ile) + AMP + diphosphate</text>
        <dbReference type="Rhea" id="RHEA:11060"/>
        <dbReference type="Rhea" id="RHEA-COMP:9666"/>
        <dbReference type="Rhea" id="RHEA-COMP:9695"/>
        <dbReference type="ChEBI" id="CHEBI:30616"/>
        <dbReference type="ChEBI" id="CHEBI:33019"/>
        <dbReference type="ChEBI" id="CHEBI:58045"/>
        <dbReference type="ChEBI" id="CHEBI:78442"/>
        <dbReference type="ChEBI" id="CHEBI:78528"/>
        <dbReference type="ChEBI" id="CHEBI:456215"/>
        <dbReference type="EC" id="6.1.1.5"/>
    </reaction>
</comment>
<evidence type="ECO:0000259" key="10">
    <source>
        <dbReference type="Pfam" id="PF00133"/>
    </source>
</evidence>
<comment type="caution">
    <text evidence="12">The sequence shown here is derived from an EMBL/GenBank/DDBJ whole genome shotgun (WGS) entry which is preliminary data.</text>
</comment>
<dbReference type="Pfam" id="PF00133">
    <property type="entry name" value="tRNA-synt_1"/>
    <property type="match status" value="1"/>
</dbReference>
<accession>A0A537J912</accession>
<evidence type="ECO:0000256" key="4">
    <source>
        <dbReference type="ARBA" id="ARBA00022840"/>
    </source>
</evidence>
<dbReference type="GO" id="GO:0005737">
    <property type="term" value="C:cytoplasm"/>
    <property type="evidence" value="ECO:0007669"/>
    <property type="project" value="UniProtKB-UniRule"/>
</dbReference>
<evidence type="ECO:0000313" key="13">
    <source>
        <dbReference type="Proteomes" id="UP000318093"/>
    </source>
</evidence>
<dbReference type="InterPro" id="IPR033709">
    <property type="entry name" value="Anticodon_Ile_ABEc"/>
</dbReference>
<name>A0A537J912_9BACT</name>
<dbReference type="Gene3D" id="3.40.50.620">
    <property type="entry name" value="HUPs"/>
    <property type="match status" value="2"/>
</dbReference>
<reference evidence="12 13" key="1">
    <citation type="journal article" date="2019" name="Nat. Microbiol.">
        <title>Mediterranean grassland soil C-N compound turnover is dependent on rainfall and depth, and is mediated by genomically divergent microorganisms.</title>
        <authorList>
            <person name="Diamond S."/>
            <person name="Andeer P.F."/>
            <person name="Li Z."/>
            <person name="Crits-Christoph A."/>
            <person name="Burstein D."/>
            <person name="Anantharaman K."/>
            <person name="Lane K.R."/>
            <person name="Thomas B.C."/>
            <person name="Pan C."/>
            <person name="Northen T.R."/>
            <person name="Banfield J.F."/>
        </authorList>
    </citation>
    <scope>NUCLEOTIDE SEQUENCE [LARGE SCALE GENOMIC DNA]</scope>
    <source>
        <strain evidence="12">NP_6</strain>
    </source>
</reference>
<dbReference type="GO" id="GO:0000049">
    <property type="term" value="F:tRNA binding"/>
    <property type="evidence" value="ECO:0007669"/>
    <property type="project" value="InterPro"/>
</dbReference>
<evidence type="ECO:0000256" key="9">
    <source>
        <dbReference type="NCBIfam" id="TIGR00392"/>
    </source>
</evidence>
<evidence type="ECO:0000256" key="3">
    <source>
        <dbReference type="ARBA" id="ARBA00022741"/>
    </source>
</evidence>
<dbReference type="PANTHER" id="PTHR42780">
    <property type="entry name" value="SOLEUCYL-TRNA SYNTHETASE"/>
    <property type="match status" value="1"/>
</dbReference>
<evidence type="ECO:0000313" key="12">
    <source>
        <dbReference type="EMBL" id="TMI80048.1"/>
    </source>
</evidence>
<dbReference type="InterPro" id="IPR009008">
    <property type="entry name" value="Val/Leu/Ile-tRNA-synth_edit"/>
</dbReference>
<feature type="domain" description="Methionyl/Valyl/Leucyl/Isoleucyl-tRNA synthetase anticodon-binding" evidence="11">
    <location>
        <begin position="689"/>
        <end position="839"/>
    </location>
</feature>
<dbReference type="InterPro" id="IPR014729">
    <property type="entry name" value="Rossmann-like_a/b/a_fold"/>
</dbReference>
<dbReference type="GO" id="GO:0004822">
    <property type="term" value="F:isoleucine-tRNA ligase activity"/>
    <property type="evidence" value="ECO:0007669"/>
    <property type="project" value="UniProtKB-UniRule"/>
</dbReference>
<evidence type="ECO:0000256" key="7">
    <source>
        <dbReference type="ARBA" id="ARBA00025217"/>
    </source>
</evidence>
<dbReference type="Pfam" id="PF08264">
    <property type="entry name" value="Anticodon_1"/>
    <property type="match status" value="1"/>
</dbReference>
<evidence type="ECO:0000256" key="1">
    <source>
        <dbReference type="ARBA" id="ARBA00013165"/>
    </source>
</evidence>
<keyword evidence="6" id="KW-0030">Aminoacyl-tRNA synthetase</keyword>
<dbReference type="EMBL" id="VBAN01000285">
    <property type="protein sequence ID" value="TMI80048.1"/>
    <property type="molecule type" value="Genomic_DNA"/>
</dbReference>
<evidence type="ECO:0000256" key="6">
    <source>
        <dbReference type="ARBA" id="ARBA00023146"/>
    </source>
</evidence>
<organism evidence="12 13">
    <name type="scientific">Candidatus Segetimicrobium genomatis</name>
    <dbReference type="NCBI Taxonomy" id="2569760"/>
    <lineage>
        <taxon>Bacteria</taxon>
        <taxon>Bacillati</taxon>
        <taxon>Candidatus Sysuimicrobiota</taxon>
        <taxon>Candidatus Sysuimicrobiia</taxon>
        <taxon>Candidatus Sysuimicrobiales</taxon>
        <taxon>Candidatus Segetimicrobiaceae</taxon>
        <taxon>Candidatus Segetimicrobium</taxon>
    </lineage>
</organism>
<evidence type="ECO:0000256" key="5">
    <source>
        <dbReference type="ARBA" id="ARBA00022917"/>
    </source>
</evidence>
<dbReference type="Pfam" id="PF19302">
    <property type="entry name" value="DUF5915"/>
    <property type="match status" value="1"/>
</dbReference>
<dbReference type="Gene3D" id="1.10.730.10">
    <property type="entry name" value="Isoleucyl-tRNA Synthetase, Domain 1"/>
    <property type="match status" value="1"/>
</dbReference>
<evidence type="ECO:0000259" key="11">
    <source>
        <dbReference type="Pfam" id="PF08264"/>
    </source>
</evidence>
<dbReference type="SUPFAM" id="SSF50677">
    <property type="entry name" value="ValRS/IleRS/LeuRS editing domain"/>
    <property type="match status" value="1"/>
</dbReference>